<reference evidence="2" key="1">
    <citation type="journal article" date="2017" name="Cell">
        <title>Insights into land plant evolution garnered from the Marchantia polymorpha genome.</title>
        <authorList>
            <person name="Bowman J.L."/>
            <person name="Kohchi T."/>
            <person name="Yamato K.T."/>
            <person name="Jenkins J."/>
            <person name="Shu S."/>
            <person name="Ishizaki K."/>
            <person name="Yamaoka S."/>
            <person name="Nishihama R."/>
            <person name="Nakamura Y."/>
            <person name="Berger F."/>
            <person name="Adam C."/>
            <person name="Aki S.S."/>
            <person name="Althoff F."/>
            <person name="Araki T."/>
            <person name="Arteaga-Vazquez M.A."/>
            <person name="Balasubrmanian S."/>
            <person name="Barry K."/>
            <person name="Bauer D."/>
            <person name="Boehm C.R."/>
            <person name="Briginshaw L."/>
            <person name="Caballero-Perez J."/>
            <person name="Catarino B."/>
            <person name="Chen F."/>
            <person name="Chiyoda S."/>
            <person name="Chovatia M."/>
            <person name="Davies K.M."/>
            <person name="Delmans M."/>
            <person name="Demura T."/>
            <person name="Dierschke T."/>
            <person name="Dolan L."/>
            <person name="Dorantes-Acosta A.E."/>
            <person name="Eklund D.M."/>
            <person name="Florent S.N."/>
            <person name="Flores-Sandoval E."/>
            <person name="Fujiyama A."/>
            <person name="Fukuzawa H."/>
            <person name="Galik B."/>
            <person name="Grimanelli D."/>
            <person name="Grimwood J."/>
            <person name="Grossniklaus U."/>
            <person name="Hamada T."/>
            <person name="Haseloff J."/>
            <person name="Hetherington A.J."/>
            <person name="Higo A."/>
            <person name="Hirakawa Y."/>
            <person name="Hundley H.N."/>
            <person name="Ikeda Y."/>
            <person name="Inoue K."/>
            <person name="Inoue S.I."/>
            <person name="Ishida S."/>
            <person name="Jia Q."/>
            <person name="Kakita M."/>
            <person name="Kanazawa T."/>
            <person name="Kawai Y."/>
            <person name="Kawashima T."/>
            <person name="Kennedy M."/>
            <person name="Kinose K."/>
            <person name="Kinoshita T."/>
            <person name="Kohara Y."/>
            <person name="Koide E."/>
            <person name="Komatsu K."/>
            <person name="Kopischke S."/>
            <person name="Kubo M."/>
            <person name="Kyozuka J."/>
            <person name="Lagercrantz U."/>
            <person name="Lin S.S."/>
            <person name="Lindquist E."/>
            <person name="Lipzen A.M."/>
            <person name="Lu C.W."/>
            <person name="De Luna E."/>
            <person name="Martienssen R.A."/>
            <person name="Minamino N."/>
            <person name="Mizutani M."/>
            <person name="Mizutani M."/>
            <person name="Mochizuki N."/>
            <person name="Monte I."/>
            <person name="Mosher R."/>
            <person name="Nagasaki H."/>
            <person name="Nakagami H."/>
            <person name="Naramoto S."/>
            <person name="Nishitani K."/>
            <person name="Ohtani M."/>
            <person name="Okamoto T."/>
            <person name="Okumura M."/>
            <person name="Phillips J."/>
            <person name="Pollak B."/>
            <person name="Reinders A."/>
            <person name="Rovekamp M."/>
            <person name="Sano R."/>
            <person name="Sawa S."/>
            <person name="Schmid M.W."/>
            <person name="Shirakawa M."/>
            <person name="Solano R."/>
            <person name="Spunde A."/>
            <person name="Suetsugu N."/>
            <person name="Sugano S."/>
            <person name="Sugiyama A."/>
            <person name="Sun R."/>
            <person name="Suzuki Y."/>
            <person name="Takenaka M."/>
            <person name="Takezawa D."/>
            <person name="Tomogane H."/>
            <person name="Tsuzuki M."/>
            <person name="Ueda T."/>
            <person name="Umeda M."/>
            <person name="Ward J.M."/>
            <person name="Watanabe Y."/>
            <person name="Yazaki K."/>
            <person name="Yokoyama R."/>
            <person name="Yoshitake Y."/>
            <person name="Yotsui I."/>
            <person name="Zachgo S."/>
            <person name="Schmutz J."/>
        </authorList>
    </citation>
    <scope>NUCLEOTIDE SEQUENCE [LARGE SCALE GENOMIC DNA]</scope>
    <source>
        <strain evidence="2">Tak-1</strain>
    </source>
</reference>
<accession>A0A2R6XCU8</accession>
<evidence type="ECO:0000313" key="1">
    <source>
        <dbReference type="EMBL" id="PTQ43913.1"/>
    </source>
</evidence>
<dbReference type="Gramene" id="Mp3g05070.1">
    <property type="protein sequence ID" value="Mp3g05070.1.cds1"/>
    <property type="gene ID" value="Mp3g05070"/>
</dbReference>
<dbReference type="EMBL" id="KZ772694">
    <property type="protein sequence ID" value="PTQ43913.1"/>
    <property type="molecule type" value="Genomic_DNA"/>
</dbReference>
<dbReference type="Proteomes" id="UP000244005">
    <property type="component" value="Unassembled WGS sequence"/>
</dbReference>
<sequence length="159" mass="18090">MWILLSHKLLSQLRTWVQDFAGASPQTFAGESSVELCRHEKRAAGKYFNEINVPVREGINIRSHSVDYSLSHSRLRAGSDCDPILPLLMVKLRASPRSSTTCSLSSAARFLVRYDKKHILLLTRMITYLQFNTCSTALVLPSVRFPSIRIPMYTMLFEI</sequence>
<proteinExistence type="predicted"/>
<evidence type="ECO:0000313" key="2">
    <source>
        <dbReference type="Proteomes" id="UP000244005"/>
    </source>
</evidence>
<protein>
    <submittedName>
        <fullName evidence="1">Uncharacterized protein</fullName>
    </submittedName>
</protein>
<keyword evidence="2" id="KW-1185">Reference proteome</keyword>
<organism evidence="1 2">
    <name type="scientific">Marchantia polymorpha</name>
    <name type="common">Common liverwort</name>
    <name type="synonym">Marchantia aquatica</name>
    <dbReference type="NCBI Taxonomy" id="3197"/>
    <lineage>
        <taxon>Eukaryota</taxon>
        <taxon>Viridiplantae</taxon>
        <taxon>Streptophyta</taxon>
        <taxon>Embryophyta</taxon>
        <taxon>Marchantiophyta</taxon>
        <taxon>Marchantiopsida</taxon>
        <taxon>Marchantiidae</taxon>
        <taxon>Marchantiales</taxon>
        <taxon>Marchantiaceae</taxon>
        <taxon>Marchantia</taxon>
    </lineage>
</organism>
<gene>
    <name evidence="1" type="ORF">MARPO_0022s0021</name>
</gene>
<dbReference type="AlphaFoldDB" id="A0A2R6XCU8"/>
<name>A0A2R6XCU8_MARPO</name>